<feature type="compositionally biased region" description="Polar residues" evidence="1">
    <location>
        <begin position="72"/>
        <end position="82"/>
    </location>
</feature>
<feature type="signal peptide" evidence="2">
    <location>
        <begin position="1"/>
        <end position="27"/>
    </location>
</feature>
<keyword evidence="4" id="KW-1185">Reference proteome</keyword>
<accession>A0ABP6BSB9</accession>
<evidence type="ECO:0000313" key="4">
    <source>
        <dbReference type="Proteomes" id="UP001500274"/>
    </source>
</evidence>
<gene>
    <name evidence="3" type="ORF">GCM10009862_24150</name>
</gene>
<sequence>MIRTNAVPRPVRTAAAVIGVAGAFALAGCASQTGTTDTGTSDAPATSGTPQSTGSSGSDSSSSSGAYKDGTYTASGSYQTPESVEEISVTVTLADDVITSVEVTGDPQARESQQYQSQFIGGISDVVVGKDIDEISVSRVAGSSLTSGGFNKAIEEIKTEAKA</sequence>
<feature type="chain" id="PRO_5046064150" description="FMN-binding protein" evidence="2">
    <location>
        <begin position="28"/>
        <end position="163"/>
    </location>
</feature>
<evidence type="ECO:0008006" key="5">
    <source>
        <dbReference type="Google" id="ProtNLM"/>
    </source>
</evidence>
<dbReference type="Proteomes" id="UP001500274">
    <property type="component" value="Unassembled WGS sequence"/>
</dbReference>
<dbReference type="Gene3D" id="3.90.1010.20">
    <property type="match status" value="1"/>
</dbReference>
<evidence type="ECO:0000256" key="2">
    <source>
        <dbReference type="SAM" id="SignalP"/>
    </source>
</evidence>
<organism evidence="3 4">
    <name type="scientific">Microbacterium binotii</name>
    <dbReference type="NCBI Taxonomy" id="462710"/>
    <lineage>
        <taxon>Bacteria</taxon>
        <taxon>Bacillati</taxon>
        <taxon>Actinomycetota</taxon>
        <taxon>Actinomycetes</taxon>
        <taxon>Micrococcales</taxon>
        <taxon>Microbacteriaceae</taxon>
        <taxon>Microbacterium</taxon>
    </lineage>
</organism>
<dbReference type="PROSITE" id="PS51257">
    <property type="entry name" value="PROKAR_LIPOPROTEIN"/>
    <property type="match status" value="1"/>
</dbReference>
<evidence type="ECO:0000256" key="1">
    <source>
        <dbReference type="SAM" id="MobiDB-lite"/>
    </source>
</evidence>
<proteinExistence type="predicted"/>
<feature type="region of interest" description="Disordered" evidence="1">
    <location>
        <begin position="33"/>
        <end position="84"/>
    </location>
</feature>
<dbReference type="RefSeq" id="WP_344229834.1">
    <property type="nucleotide sequence ID" value="NZ_BAAARI010000015.1"/>
</dbReference>
<dbReference type="EMBL" id="BAAARI010000015">
    <property type="protein sequence ID" value="GAA2584247.1"/>
    <property type="molecule type" value="Genomic_DNA"/>
</dbReference>
<reference evidence="4" key="1">
    <citation type="journal article" date="2019" name="Int. J. Syst. Evol. Microbiol.">
        <title>The Global Catalogue of Microorganisms (GCM) 10K type strain sequencing project: providing services to taxonomists for standard genome sequencing and annotation.</title>
        <authorList>
            <consortium name="The Broad Institute Genomics Platform"/>
            <consortium name="The Broad Institute Genome Sequencing Center for Infectious Disease"/>
            <person name="Wu L."/>
            <person name="Ma J."/>
        </authorList>
    </citation>
    <scope>NUCLEOTIDE SEQUENCE [LARGE SCALE GENOMIC DNA]</scope>
    <source>
        <strain evidence="4">JCM 16365</strain>
    </source>
</reference>
<name>A0ABP6BSB9_9MICO</name>
<comment type="caution">
    <text evidence="3">The sequence shown here is derived from an EMBL/GenBank/DDBJ whole genome shotgun (WGS) entry which is preliminary data.</text>
</comment>
<evidence type="ECO:0000313" key="3">
    <source>
        <dbReference type="EMBL" id="GAA2584247.1"/>
    </source>
</evidence>
<protein>
    <recommendedName>
        <fullName evidence="5">FMN-binding protein</fullName>
    </recommendedName>
</protein>
<feature type="compositionally biased region" description="Low complexity" evidence="1">
    <location>
        <begin position="33"/>
        <end position="65"/>
    </location>
</feature>
<keyword evidence="2" id="KW-0732">Signal</keyword>